<keyword evidence="3" id="KW-1185">Reference proteome</keyword>
<evidence type="ECO:0008006" key="4">
    <source>
        <dbReference type="Google" id="ProtNLM"/>
    </source>
</evidence>
<accession>A0A5B8UW35</accession>
<evidence type="ECO:0000256" key="1">
    <source>
        <dbReference type="SAM" id="SignalP"/>
    </source>
</evidence>
<dbReference type="Proteomes" id="UP000321479">
    <property type="component" value="Chromosome"/>
</dbReference>
<dbReference type="RefSeq" id="WP_147031684.1">
    <property type="nucleotide sequence ID" value="NZ_CP042436.1"/>
</dbReference>
<feature type="chain" id="PRO_5022798512" description="DUF4412 domain-containing protein" evidence="1">
    <location>
        <begin position="20"/>
        <end position="306"/>
    </location>
</feature>
<feature type="signal peptide" evidence="1">
    <location>
        <begin position="1"/>
        <end position="19"/>
    </location>
</feature>
<gene>
    <name evidence="2" type="ORF">FRZ54_11140</name>
</gene>
<keyword evidence="1" id="KW-0732">Signal</keyword>
<dbReference type="EMBL" id="CP042436">
    <property type="protein sequence ID" value="QEC63108.1"/>
    <property type="molecule type" value="Genomic_DNA"/>
</dbReference>
<proteinExistence type="predicted"/>
<protein>
    <recommendedName>
        <fullName evidence="4">DUF4412 domain-containing protein</fullName>
    </recommendedName>
</protein>
<reference evidence="2 3" key="1">
    <citation type="journal article" date="2017" name="Curr. Microbiol.">
        <title>Mucilaginibacter ginsenosidivorans sp. nov., Isolated from Soil of Ginseng Field.</title>
        <authorList>
            <person name="Kim M.M."/>
            <person name="Siddiqi M.Z."/>
            <person name="Im W.T."/>
        </authorList>
    </citation>
    <scope>NUCLEOTIDE SEQUENCE [LARGE SCALE GENOMIC DNA]</scope>
    <source>
        <strain evidence="2 3">Gsoil 3017</strain>
    </source>
</reference>
<name>A0A5B8UW35_9SPHI</name>
<dbReference type="OrthoDB" id="3034330at2"/>
<evidence type="ECO:0000313" key="2">
    <source>
        <dbReference type="EMBL" id="QEC63108.1"/>
    </source>
</evidence>
<dbReference type="KEGG" id="mgin:FRZ54_11140"/>
<organism evidence="2 3">
    <name type="scientific">Mucilaginibacter ginsenosidivorans</name>
    <dbReference type="NCBI Taxonomy" id="398053"/>
    <lineage>
        <taxon>Bacteria</taxon>
        <taxon>Pseudomonadati</taxon>
        <taxon>Bacteroidota</taxon>
        <taxon>Sphingobacteriia</taxon>
        <taxon>Sphingobacteriales</taxon>
        <taxon>Sphingobacteriaceae</taxon>
        <taxon>Mucilaginibacter</taxon>
    </lineage>
</organism>
<dbReference type="AlphaFoldDB" id="A0A5B8UW35"/>
<sequence length="306" mass="33810">MKKLISFSILLLTGISSFAQKSTLALHLVKGNTYYMVTNTNMAVSQTISGQFQNINSTITAKMAFTVTAVMDTAYAMQVKYDRIGMQMTLPGGTINFESDKKDPNDIFSVIMGNMTNKPFSIVMSKTGKLLSISNTGALSKGLFEGVTQLSEEQMTQFREQLMTSFGPKAFKSNMEIGTAIFPDVKVEKNDKWSVNTDMQTAMQTKMTTTFTLNDITASAYMVHGESVISPSNNTEFTEMNGMPMKYNINGVSQYDLKIDRESGWIAEARINQVIKGNVEIKDNPKLPGGMIIPMTITDDQTISDN</sequence>
<evidence type="ECO:0000313" key="3">
    <source>
        <dbReference type="Proteomes" id="UP000321479"/>
    </source>
</evidence>
<dbReference type="InterPro" id="IPR046230">
    <property type="entry name" value="DUF6263"/>
</dbReference>
<dbReference type="Pfam" id="PF19777">
    <property type="entry name" value="DUF6263"/>
    <property type="match status" value="1"/>
</dbReference>